<reference evidence="10 11" key="1">
    <citation type="submission" date="2019-07" db="EMBL/GenBank/DDBJ databases">
        <title>Whole genome shotgun sequence of Cellulomonas aerilata NBRC 106308.</title>
        <authorList>
            <person name="Hosoyama A."/>
            <person name="Uohara A."/>
            <person name="Ohji S."/>
            <person name="Ichikawa N."/>
        </authorList>
    </citation>
    <scope>NUCLEOTIDE SEQUENCE [LARGE SCALE GENOMIC DNA]</scope>
    <source>
        <strain evidence="10 11">NBRC 106308</strain>
    </source>
</reference>
<evidence type="ECO:0000313" key="11">
    <source>
        <dbReference type="Proteomes" id="UP000321181"/>
    </source>
</evidence>
<dbReference type="PANTHER" id="PTHR43811:SF19">
    <property type="entry name" value="39 KDA FK506-BINDING NUCLEAR PROTEIN"/>
    <property type="match status" value="1"/>
</dbReference>
<dbReference type="EC" id="5.2.1.8" evidence="6"/>
<dbReference type="PROSITE" id="PS50059">
    <property type="entry name" value="FKBP_PPIASE"/>
    <property type="match status" value="1"/>
</dbReference>
<accession>A0A512D7C0</accession>
<evidence type="ECO:0000313" key="10">
    <source>
        <dbReference type="EMBL" id="GEO32371.1"/>
    </source>
</evidence>
<gene>
    <name evidence="10" type="ORF">CAE01nite_00960</name>
</gene>
<dbReference type="SUPFAM" id="SSF54534">
    <property type="entry name" value="FKBP-like"/>
    <property type="match status" value="2"/>
</dbReference>
<keyword evidence="4 5" id="KW-0413">Isomerase</keyword>
<keyword evidence="8" id="KW-0732">Signal</keyword>
<dbReference type="Proteomes" id="UP000321181">
    <property type="component" value="Unassembled WGS sequence"/>
</dbReference>
<protein>
    <recommendedName>
        <fullName evidence="6">Peptidyl-prolyl cis-trans isomerase</fullName>
        <ecNumber evidence="6">5.2.1.8</ecNumber>
    </recommendedName>
</protein>
<sequence length="318" mass="31449">MRRLATVTASAAVASLLLLAGCAGSDGDSGAASTPSPSASDAAASAEAEPTAEDVAALEAVTVEGEQGAEPTLTFDQPFSVSAAVARVVTPGTGATLEDGQMLSMNVLQVNGADGSTLGTTYGATPTSLTLGDPQVFGALTDALTGQSVGARLLFAAPGAEASTLMAIDIVDAKSVPTRAEGTAVTPPEGLPKVTLAENGAPSIEPVAGDAPTELVVQPLITGTGPAVQSGQNVTFHYSGWLWDGTPFDSSWDKGSAFTTALGTGAVIAGWDQGLVGQPVGSQVLLVIPPALGYGEAEQGSIPANSTLVFVVDILAAS</sequence>
<feature type="compositionally biased region" description="Low complexity" evidence="7">
    <location>
        <begin position="27"/>
        <end position="49"/>
    </location>
</feature>
<dbReference type="InterPro" id="IPR046357">
    <property type="entry name" value="PPIase_dom_sf"/>
</dbReference>
<organism evidence="10 11">
    <name type="scientific">Cellulomonas aerilata</name>
    <dbReference type="NCBI Taxonomy" id="515326"/>
    <lineage>
        <taxon>Bacteria</taxon>
        <taxon>Bacillati</taxon>
        <taxon>Actinomycetota</taxon>
        <taxon>Actinomycetes</taxon>
        <taxon>Micrococcales</taxon>
        <taxon>Cellulomonadaceae</taxon>
        <taxon>Cellulomonas</taxon>
    </lineage>
</organism>
<keyword evidence="3 5" id="KW-0697">Rotamase</keyword>
<comment type="catalytic activity">
    <reaction evidence="1 5 6">
        <text>[protein]-peptidylproline (omega=180) = [protein]-peptidylproline (omega=0)</text>
        <dbReference type="Rhea" id="RHEA:16237"/>
        <dbReference type="Rhea" id="RHEA-COMP:10747"/>
        <dbReference type="Rhea" id="RHEA-COMP:10748"/>
        <dbReference type="ChEBI" id="CHEBI:83833"/>
        <dbReference type="ChEBI" id="CHEBI:83834"/>
        <dbReference type="EC" id="5.2.1.8"/>
    </reaction>
</comment>
<comment type="caution">
    <text evidence="10">The sequence shown here is derived from an EMBL/GenBank/DDBJ whole genome shotgun (WGS) entry which is preliminary data.</text>
</comment>
<feature type="domain" description="PPIase FKBP-type" evidence="9">
    <location>
        <begin position="231"/>
        <end position="318"/>
    </location>
</feature>
<evidence type="ECO:0000256" key="5">
    <source>
        <dbReference type="PROSITE-ProRule" id="PRU00277"/>
    </source>
</evidence>
<comment type="similarity">
    <text evidence="2 6">Belongs to the FKBP-type PPIase family.</text>
</comment>
<evidence type="ECO:0000256" key="3">
    <source>
        <dbReference type="ARBA" id="ARBA00023110"/>
    </source>
</evidence>
<evidence type="ECO:0000259" key="9">
    <source>
        <dbReference type="PROSITE" id="PS50059"/>
    </source>
</evidence>
<dbReference type="Pfam" id="PF00254">
    <property type="entry name" value="FKBP_C"/>
    <property type="match status" value="1"/>
</dbReference>
<dbReference type="PANTHER" id="PTHR43811">
    <property type="entry name" value="FKBP-TYPE PEPTIDYL-PROLYL CIS-TRANS ISOMERASE FKPA"/>
    <property type="match status" value="1"/>
</dbReference>
<name>A0A512D7C0_9CELL</name>
<dbReference type="GO" id="GO:0003755">
    <property type="term" value="F:peptidyl-prolyl cis-trans isomerase activity"/>
    <property type="evidence" value="ECO:0007669"/>
    <property type="project" value="UniProtKB-UniRule"/>
</dbReference>
<dbReference type="Gene3D" id="3.10.50.40">
    <property type="match status" value="1"/>
</dbReference>
<dbReference type="OrthoDB" id="25996at2"/>
<dbReference type="RefSeq" id="WP_146898468.1">
    <property type="nucleotide sequence ID" value="NZ_BAAARM010000001.1"/>
</dbReference>
<evidence type="ECO:0000256" key="4">
    <source>
        <dbReference type="ARBA" id="ARBA00023235"/>
    </source>
</evidence>
<dbReference type="AlphaFoldDB" id="A0A512D7C0"/>
<evidence type="ECO:0000256" key="8">
    <source>
        <dbReference type="SAM" id="SignalP"/>
    </source>
</evidence>
<dbReference type="EMBL" id="BJYY01000001">
    <property type="protein sequence ID" value="GEO32371.1"/>
    <property type="molecule type" value="Genomic_DNA"/>
</dbReference>
<evidence type="ECO:0000256" key="6">
    <source>
        <dbReference type="RuleBase" id="RU003915"/>
    </source>
</evidence>
<proteinExistence type="inferred from homology"/>
<dbReference type="InterPro" id="IPR001179">
    <property type="entry name" value="PPIase_FKBP_dom"/>
</dbReference>
<evidence type="ECO:0000256" key="2">
    <source>
        <dbReference type="ARBA" id="ARBA00006577"/>
    </source>
</evidence>
<dbReference type="PROSITE" id="PS51257">
    <property type="entry name" value="PROKAR_LIPOPROTEIN"/>
    <property type="match status" value="1"/>
</dbReference>
<evidence type="ECO:0000256" key="1">
    <source>
        <dbReference type="ARBA" id="ARBA00000971"/>
    </source>
</evidence>
<feature type="region of interest" description="Disordered" evidence="7">
    <location>
        <begin position="27"/>
        <end position="51"/>
    </location>
</feature>
<feature type="chain" id="PRO_5038576526" description="Peptidyl-prolyl cis-trans isomerase" evidence="8">
    <location>
        <begin position="26"/>
        <end position="318"/>
    </location>
</feature>
<evidence type="ECO:0000256" key="7">
    <source>
        <dbReference type="SAM" id="MobiDB-lite"/>
    </source>
</evidence>
<feature type="signal peptide" evidence="8">
    <location>
        <begin position="1"/>
        <end position="25"/>
    </location>
</feature>
<keyword evidence="11" id="KW-1185">Reference proteome</keyword>